<keyword evidence="4" id="KW-1185">Reference proteome</keyword>
<evidence type="ECO:0000313" key="3">
    <source>
        <dbReference type="EMBL" id="MBB3706042.1"/>
    </source>
</evidence>
<gene>
    <name evidence="3" type="ORF">FHS67_002362</name>
</gene>
<feature type="region of interest" description="Disordered" evidence="1">
    <location>
        <begin position="1"/>
        <end position="20"/>
    </location>
</feature>
<organism evidence="3 4">
    <name type="scientific">Aminobacter aminovorans</name>
    <name type="common">Chelatobacter heintzii</name>
    <dbReference type="NCBI Taxonomy" id="83263"/>
    <lineage>
        <taxon>Bacteria</taxon>
        <taxon>Pseudomonadati</taxon>
        <taxon>Pseudomonadota</taxon>
        <taxon>Alphaproteobacteria</taxon>
        <taxon>Hyphomicrobiales</taxon>
        <taxon>Phyllobacteriaceae</taxon>
        <taxon>Aminobacter</taxon>
    </lineage>
</organism>
<evidence type="ECO:0000256" key="1">
    <source>
        <dbReference type="SAM" id="MobiDB-lite"/>
    </source>
</evidence>
<dbReference type="EMBL" id="JACICB010000008">
    <property type="protein sequence ID" value="MBB3706042.1"/>
    <property type="molecule type" value="Genomic_DNA"/>
</dbReference>
<dbReference type="SUPFAM" id="SSF55729">
    <property type="entry name" value="Acyl-CoA N-acyltransferases (Nat)"/>
    <property type="match status" value="1"/>
</dbReference>
<name>A0ABR6H6C4_AMIAI</name>
<reference evidence="3 4" key="1">
    <citation type="submission" date="2020-08" db="EMBL/GenBank/DDBJ databases">
        <title>Genomic Encyclopedia of Type Strains, Phase IV (KMG-IV): sequencing the most valuable type-strain genomes for metagenomic binning, comparative biology and taxonomic classification.</title>
        <authorList>
            <person name="Goeker M."/>
        </authorList>
    </citation>
    <scope>NUCLEOTIDE SEQUENCE [LARGE SCALE GENOMIC DNA]</scope>
    <source>
        <strain evidence="3 4">DSM 10368</strain>
    </source>
</reference>
<proteinExistence type="predicted"/>
<dbReference type="Proteomes" id="UP000577697">
    <property type="component" value="Unassembled WGS sequence"/>
</dbReference>
<evidence type="ECO:0000313" key="4">
    <source>
        <dbReference type="Proteomes" id="UP000577697"/>
    </source>
</evidence>
<dbReference type="InterPro" id="IPR000182">
    <property type="entry name" value="GNAT_dom"/>
</dbReference>
<sequence>MTASAISAAIDDGEAGNRQGRRHEWAIPRLRTRRFGIAQLGDAIGTITLSFGATDANTAALGFVLARAHWGQGLGSESIRIEFR</sequence>
<evidence type="ECO:0000259" key="2">
    <source>
        <dbReference type="Pfam" id="PF13302"/>
    </source>
</evidence>
<dbReference type="Pfam" id="PF13302">
    <property type="entry name" value="Acetyltransf_3"/>
    <property type="match status" value="1"/>
</dbReference>
<feature type="domain" description="N-acetyltransferase" evidence="2">
    <location>
        <begin position="25"/>
        <end position="80"/>
    </location>
</feature>
<dbReference type="RefSeq" id="WP_067963991.1">
    <property type="nucleotide sequence ID" value="NZ_CP015005.1"/>
</dbReference>
<protein>
    <submittedName>
        <fullName evidence="3">RimJ/RimL family protein N-acetyltransferase</fullName>
    </submittedName>
</protein>
<dbReference type="InterPro" id="IPR016181">
    <property type="entry name" value="Acyl_CoA_acyltransferase"/>
</dbReference>
<dbReference type="Gene3D" id="3.40.630.30">
    <property type="match status" value="1"/>
</dbReference>
<accession>A0ABR6H6C4</accession>
<comment type="caution">
    <text evidence="3">The sequence shown here is derived from an EMBL/GenBank/DDBJ whole genome shotgun (WGS) entry which is preliminary data.</text>
</comment>